<dbReference type="GO" id="GO:0005634">
    <property type="term" value="C:nucleus"/>
    <property type="evidence" value="ECO:0007669"/>
    <property type="project" value="UniProtKB-SubCell"/>
</dbReference>
<dbReference type="InterPro" id="IPR003657">
    <property type="entry name" value="WRKY_dom"/>
</dbReference>
<keyword evidence="4" id="KW-0804">Transcription</keyword>
<accession>A0ABD1GMM5</accession>
<comment type="caution">
    <text evidence="8">The sequence shown here is derived from an EMBL/GenBank/DDBJ whole genome shotgun (WGS) entry which is preliminary data.</text>
</comment>
<evidence type="ECO:0000256" key="1">
    <source>
        <dbReference type="ARBA" id="ARBA00004123"/>
    </source>
</evidence>
<name>A0ABD1GMM5_SALDI</name>
<evidence type="ECO:0000259" key="7">
    <source>
        <dbReference type="PROSITE" id="PS50811"/>
    </source>
</evidence>
<feature type="domain" description="WRKY" evidence="7">
    <location>
        <begin position="112"/>
        <end position="180"/>
    </location>
</feature>
<dbReference type="Proteomes" id="UP001567538">
    <property type="component" value="Unassembled WGS sequence"/>
</dbReference>
<comment type="subcellular location">
    <subcellularLocation>
        <location evidence="1">Nucleus</location>
    </subcellularLocation>
</comment>
<gene>
    <name evidence="8" type="ORF">AAHA92_22117</name>
</gene>
<evidence type="ECO:0000313" key="8">
    <source>
        <dbReference type="EMBL" id="KAL1545382.1"/>
    </source>
</evidence>
<protein>
    <submittedName>
        <fullName evidence="8">WRKY DNA-binding transcription factor 70-like</fullName>
    </submittedName>
</protein>
<evidence type="ECO:0000256" key="5">
    <source>
        <dbReference type="ARBA" id="ARBA00023242"/>
    </source>
</evidence>
<evidence type="ECO:0000313" key="9">
    <source>
        <dbReference type="Proteomes" id="UP001567538"/>
    </source>
</evidence>
<dbReference type="GO" id="GO:0003677">
    <property type="term" value="F:DNA binding"/>
    <property type="evidence" value="ECO:0007669"/>
    <property type="project" value="UniProtKB-KW"/>
</dbReference>
<dbReference type="Pfam" id="PF03106">
    <property type="entry name" value="WRKY"/>
    <property type="match status" value="1"/>
</dbReference>
<dbReference type="SUPFAM" id="SSF118290">
    <property type="entry name" value="WRKY DNA-binding domain"/>
    <property type="match status" value="1"/>
</dbReference>
<keyword evidence="5" id="KW-0539">Nucleus</keyword>
<dbReference type="SMART" id="SM00774">
    <property type="entry name" value="WRKY"/>
    <property type="match status" value="1"/>
</dbReference>
<dbReference type="InterPro" id="IPR036576">
    <property type="entry name" value="WRKY_dom_sf"/>
</dbReference>
<organism evidence="8 9">
    <name type="scientific">Salvia divinorum</name>
    <name type="common">Maria pastora</name>
    <name type="synonym">Diviner's sage</name>
    <dbReference type="NCBI Taxonomy" id="28513"/>
    <lineage>
        <taxon>Eukaryota</taxon>
        <taxon>Viridiplantae</taxon>
        <taxon>Streptophyta</taxon>
        <taxon>Embryophyta</taxon>
        <taxon>Tracheophyta</taxon>
        <taxon>Spermatophyta</taxon>
        <taxon>Magnoliopsida</taxon>
        <taxon>eudicotyledons</taxon>
        <taxon>Gunneridae</taxon>
        <taxon>Pentapetalae</taxon>
        <taxon>asterids</taxon>
        <taxon>lamiids</taxon>
        <taxon>Lamiales</taxon>
        <taxon>Lamiaceae</taxon>
        <taxon>Nepetoideae</taxon>
        <taxon>Mentheae</taxon>
        <taxon>Salviinae</taxon>
        <taxon>Salvia</taxon>
        <taxon>Salvia subgen. Calosphace</taxon>
    </lineage>
</organism>
<dbReference type="EMBL" id="JBEAFC010000008">
    <property type="protein sequence ID" value="KAL1545382.1"/>
    <property type="molecule type" value="Genomic_DNA"/>
</dbReference>
<dbReference type="InterPro" id="IPR044810">
    <property type="entry name" value="WRKY_plant"/>
</dbReference>
<keyword evidence="3" id="KW-0238">DNA-binding</keyword>
<dbReference type="AlphaFoldDB" id="A0ABD1GMM5"/>
<reference evidence="8 9" key="1">
    <citation type="submission" date="2024-06" db="EMBL/GenBank/DDBJ databases">
        <title>A chromosome level genome sequence of Diviner's sage (Salvia divinorum).</title>
        <authorList>
            <person name="Ford S.A."/>
            <person name="Ro D.-K."/>
            <person name="Ness R.W."/>
            <person name="Phillips M.A."/>
        </authorList>
    </citation>
    <scope>NUCLEOTIDE SEQUENCE [LARGE SCALE GENOMIC DNA]</scope>
    <source>
        <strain evidence="8">SAF-2024a</strain>
        <tissue evidence="8">Leaf</tissue>
    </source>
</reference>
<evidence type="ECO:0000256" key="3">
    <source>
        <dbReference type="ARBA" id="ARBA00023125"/>
    </source>
</evidence>
<feature type="compositionally biased region" description="Basic and acidic residues" evidence="6">
    <location>
        <begin position="83"/>
        <end position="98"/>
    </location>
</feature>
<dbReference type="PANTHER" id="PTHR31282">
    <property type="entry name" value="WRKY TRANSCRIPTION FACTOR 21-RELATED"/>
    <property type="match status" value="1"/>
</dbReference>
<feature type="region of interest" description="Disordered" evidence="6">
    <location>
        <begin position="72"/>
        <end position="99"/>
    </location>
</feature>
<keyword evidence="9" id="KW-1185">Reference proteome</keyword>
<keyword evidence="2" id="KW-0805">Transcription regulation</keyword>
<proteinExistence type="predicted"/>
<evidence type="ECO:0000256" key="4">
    <source>
        <dbReference type="ARBA" id="ARBA00023163"/>
    </source>
</evidence>
<dbReference type="Gene3D" id="2.20.25.80">
    <property type="entry name" value="WRKY domain"/>
    <property type="match status" value="1"/>
</dbReference>
<dbReference type="PROSITE" id="PS50811">
    <property type="entry name" value="WRKY"/>
    <property type="match status" value="1"/>
</dbReference>
<evidence type="ECO:0000256" key="2">
    <source>
        <dbReference type="ARBA" id="ARBA00023015"/>
    </source>
</evidence>
<evidence type="ECO:0000256" key="6">
    <source>
        <dbReference type="SAM" id="MobiDB-lite"/>
    </source>
</evidence>
<sequence length="259" mass="29138">MASSSTCVVSESQRASVAEQLISELTRGREIADRIRLMLRQTGFDGSASSVQILVRQLLDTFNHSLTMLSDGGDSDEVSQAAKSEDSCKTPPAKDRRGCYKRKRSSDTIIKMSSNLFEDGHAWRKYGQKAILNAKHPRSYFRCTHKFDQGCQASKQVQQTQDDPPLYRTTYNGQHTCNKSPLNHHHHHVLPPDSSIIWSFNQPVDSVKQEDVQIKSPQEDYMSPFLDLSGDVYSCTASTHSIEDVVGSIEDFFEFQTLS</sequence>